<dbReference type="GO" id="GO:0016712">
    <property type="term" value="F:oxidoreductase activity, acting on paired donors, with incorporation or reduction of molecular oxygen, reduced flavin or flavoprotein as one donor, and incorporation of one atom of oxygen"/>
    <property type="evidence" value="ECO:0007669"/>
    <property type="project" value="TreeGrafter"/>
</dbReference>
<comment type="function">
    <text evidence="2">May be involved in the metabolism of insect hormones and in the breakdown of synthetic insecticides.</text>
</comment>
<sequence length="349" mass="40215">MMQLLLDELTLILDRLKDGGIQHIQTIIAPTVINVLWTLITGKRLSEDQRLQHFLDLMNRRSQIFDMSGGILSTFPWLRFLLPEKSGYRILVTLNNELKSLLMETINEHKQRYVKGKEEDFIDAFLQEMFTQKERGDKNSVFSDNNLIVTLIDLFIAGTRTTTATLEILFLQMANHQDVQRKLHEEIDVVIGPNRLPNLDDRVKMPFTEAVLMETQRMWLVTPVIGPRRVLDDTTLGGYTIPKNVTVLMNIHHNNMSRELFPEPEQFKPERHLNENGTYRMDENVILFGKGKRRCPGEALARSALFLLFVGVMQKYSLLPVPGEKSIKAEFTSGLIISPKPYNMLIVPR</sequence>
<keyword evidence="7 14" id="KW-0479">Metal-binding</keyword>
<dbReference type="GO" id="GO:0006805">
    <property type="term" value="P:xenobiotic metabolic process"/>
    <property type="evidence" value="ECO:0007669"/>
    <property type="project" value="TreeGrafter"/>
</dbReference>
<name>A0A0J7KRU8_LASNI</name>
<dbReference type="FunFam" id="1.10.630.10:FF:000238">
    <property type="entry name" value="Cytochrome P450 2A6"/>
    <property type="match status" value="1"/>
</dbReference>
<evidence type="ECO:0000256" key="2">
    <source>
        <dbReference type="ARBA" id="ARBA00003690"/>
    </source>
</evidence>
<comment type="cofactor">
    <cofactor evidence="1 14">
        <name>heme</name>
        <dbReference type="ChEBI" id="CHEBI:30413"/>
    </cofactor>
</comment>
<dbReference type="PRINTS" id="PR00463">
    <property type="entry name" value="EP450I"/>
</dbReference>
<keyword evidence="6 14" id="KW-0349">Heme</keyword>
<dbReference type="Gene3D" id="1.10.630.10">
    <property type="entry name" value="Cytochrome P450"/>
    <property type="match status" value="1"/>
</dbReference>
<proteinExistence type="inferred from homology"/>
<keyword evidence="17" id="KW-1185">Reference proteome</keyword>
<dbReference type="PANTHER" id="PTHR24300:SF376">
    <property type="entry name" value="CYTOCHROME P450 15A1"/>
    <property type="match status" value="1"/>
</dbReference>
<protein>
    <submittedName>
        <fullName evidence="16">Putative cytochrome p450 305a1-like protein</fullName>
    </submittedName>
</protein>
<keyword evidence="13" id="KW-0472">Membrane</keyword>
<evidence type="ECO:0000256" key="4">
    <source>
        <dbReference type="ARBA" id="ARBA00004406"/>
    </source>
</evidence>
<dbReference type="InterPro" id="IPR017972">
    <property type="entry name" value="Cyt_P450_CS"/>
</dbReference>
<evidence type="ECO:0000256" key="3">
    <source>
        <dbReference type="ARBA" id="ARBA00004174"/>
    </source>
</evidence>
<keyword evidence="8" id="KW-0256">Endoplasmic reticulum</keyword>
<dbReference type="PROSITE" id="PS00086">
    <property type="entry name" value="CYTOCHROME_P450"/>
    <property type="match status" value="1"/>
</dbReference>
<dbReference type="PRINTS" id="PR00385">
    <property type="entry name" value="P450"/>
</dbReference>
<reference evidence="16 17" key="1">
    <citation type="submission" date="2015-04" db="EMBL/GenBank/DDBJ databases">
        <title>Lasius niger genome sequencing.</title>
        <authorList>
            <person name="Konorov E.A."/>
            <person name="Nikitin M.A."/>
            <person name="Kirill M.V."/>
            <person name="Chang P."/>
        </authorList>
    </citation>
    <scope>NUCLEOTIDE SEQUENCE [LARGE SCALE GENOMIC DNA]</scope>
    <source>
        <tissue evidence="16">Whole</tissue>
    </source>
</reference>
<evidence type="ECO:0000256" key="6">
    <source>
        <dbReference type="ARBA" id="ARBA00022617"/>
    </source>
</evidence>
<comment type="subcellular location">
    <subcellularLocation>
        <location evidence="4">Endoplasmic reticulum membrane</location>
        <topology evidence="4">Peripheral membrane protein</topology>
    </subcellularLocation>
    <subcellularLocation>
        <location evidence="3">Microsome membrane</location>
        <topology evidence="3">Peripheral membrane protein</topology>
    </subcellularLocation>
</comment>
<dbReference type="Proteomes" id="UP000036403">
    <property type="component" value="Unassembled WGS sequence"/>
</dbReference>
<dbReference type="InterPro" id="IPR050182">
    <property type="entry name" value="Cytochrome_P450_fam2"/>
</dbReference>
<evidence type="ECO:0000256" key="8">
    <source>
        <dbReference type="ARBA" id="ARBA00022824"/>
    </source>
</evidence>
<dbReference type="InterPro" id="IPR002401">
    <property type="entry name" value="Cyt_P450_E_grp-I"/>
</dbReference>
<keyword evidence="10 15" id="KW-0560">Oxidoreductase</keyword>
<dbReference type="OrthoDB" id="3934656at2759"/>
<dbReference type="GO" id="GO:0020037">
    <property type="term" value="F:heme binding"/>
    <property type="evidence" value="ECO:0007669"/>
    <property type="project" value="InterPro"/>
</dbReference>
<keyword evidence="11 14" id="KW-0408">Iron</keyword>
<evidence type="ECO:0000256" key="15">
    <source>
        <dbReference type="RuleBase" id="RU000461"/>
    </source>
</evidence>
<gene>
    <name evidence="16" type="ORF">RF55_6846</name>
</gene>
<evidence type="ECO:0000256" key="12">
    <source>
        <dbReference type="ARBA" id="ARBA00023033"/>
    </source>
</evidence>
<dbReference type="GO" id="GO:0006082">
    <property type="term" value="P:organic acid metabolic process"/>
    <property type="evidence" value="ECO:0007669"/>
    <property type="project" value="TreeGrafter"/>
</dbReference>
<organism evidence="16 17">
    <name type="scientific">Lasius niger</name>
    <name type="common">Black garden ant</name>
    <dbReference type="NCBI Taxonomy" id="67767"/>
    <lineage>
        <taxon>Eukaryota</taxon>
        <taxon>Metazoa</taxon>
        <taxon>Ecdysozoa</taxon>
        <taxon>Arthropoda</taxon>
        <taxon>Hexapoda</taxon>
        <taxon>Insecta</taxon>
        <taxon>Pterygota</taxon>
        <taxon>Neoptera</taxon>
        <taxon>Endopterygota</taxon>
        <taxon>Hymenoptera</taxon>
        <taxon>Apocrita</taxon>
        <taxon>Aculeata</taxon>
        <taxon>Formicoidea</taxon>
        <taxon>Formicidae</taxon>
        <taxon>Formicinae</taxon>
        <taxon>Lasius</taxon>
        <taxon>Lasius</taxon>
    </lineage>
</organism>
<evidence type="ECO:0000256" key="14">
    <source>
        <dbReference type="PIRSR" id="PIRSR602401-1"/>
    </source>
</evidence>
<dbReference type="STRING" id="67767.A0A0J7KRU8"/>
<evidence type="ECO:0000256" key="5">
    <source>
        <dbReference type="ARBA" id="ARBA00010617"/>
    </source>
</evidence>
<evidence type="ECO:0000256" key="9">
    <source>
        <dbReference type="ARBA" id="ARBA00022848"/>
    </source>
</evidence>
<evidence type="ECO:0000256" key="11">
    <source>
        <dbReference type="ARBA" id="ARBA00023004"/>
    </source>
</evidence>
<dbReference type="GO" id="GO:0005506">
    <property type="term" value="F:iron ion binding"/>
    <property type="evidence" value="ECO:0007669"/>
    <property type="project" value="InterPro"/>
</dbReference>
<feature type="binding site" description="axial binding residue" evidence="14">
    <location>
        <position position="295"/>
    </location>
    <ligand>
        <name>heme</name>
        <dbReference type="ChEBI" id="CHEBI:30413"/>
    </ligand>
    <ligandPart>
        <name>Fe</name>
        <dbReference type="ChEBI" id="CHEBI:18248"/>
    </ligandPart>
</feature>
<evidence type="ECO:0000256" key="1">
    <source>
        <dbReference type="ARBA" id="ARBA00001971"/>
    </source>
</evidence>
<keyword evidence="9" id="KW-0492">Microsome</keyword>
<dbReference type="InterPro" id="IPR036396">
    <property type="entry name" value="Cyt_P450_sf"/>
</dbReference>
<dbReference type="EMBL" id="LBMM01003831">
    <property type="protein sequence ID" value="KMQ93082.1"/>
    <property type="molecule type" value="Genomic_DNA"/>
</dbReference>
<evidence type="ECO:0000313" key="16">
    <source>
        <dbReference type="EMBL" id="KMQ93082.1"/>
    </source>
</evidence>
<dbReference type="Pfam" id="PF00067">
    <property type="entry name" value="p450"/>
    <property type="match status" value="1"/>
</dbReference>
<comment type="caution">
    <text evidence="16">The sequence shown here is derived from an EMBL/GenBank/DDBJ whole genome shotgun (WGS) entry which is preliminary data.</text>
</comment>
<accession>A0A0J7KRU8</accession>
<evidence type="ECO:0000256" key="7">
    <source>
        <dbReference type="ARBA" id="ARBA00022723"/>
    </source>
</evidence>
<keyword evidence="12 15" id="KW-0503">Monooxygenase</keyword>
<dbReference type="SUPFAM" id="SSF48264">
    <property type="entry name" value="Cytochrome P450"/>
    <property type="match status" value="1"/>
</dbReference>
<dbReference type="GO" id="GO:0005789">
    <property type="term" value="C:endoplasmic reticulum membrane"/>
    <property type="evidence" value="ECO:0007669"/>
    <property type="project" value="UniProtKB-SubCell"/>
</dbReference>
<dbReference type="PANTHER" id="PTHR24300">
    <property type="entry name" value="CYTOCHROME P450 508A4-RELATED"/>
    <property type="match status" value="1"/>
</dbReference>
<dbReference type="GO" id="GO:0008395">
    <property type="term" value="F:steroid hydroxylase activity"/>
    <property type="evidence" value="ECO:0007669"/>
    <property type="project" value="TreeGrafter"/>
</dbReference>
<dbReference type="InterPro" id="IPR001128">
    <property type="entry name" value="Cyt_P450"/>
</dbReference>
<evidence type="ECO:0000256" key="13">
    <source>
        <dbReference type="ARBA" id="ARBA00023136"/>
    </source>
</evidence>
<evidence type="ECO:0000256" key="10">
    <source>
        <dbReference type="ARBA" id="ARBA00023002"/>
    </source>
</evidence>
<dbReference type="PaxDb" id="67767-A0A0J7KRU8"/>
<dbReference type="AlphaFoldDB" id="A0A0J7KRU8"/>
<comment type="similarity">
    <text evidence="5 15">Belongs to the cytochrome P450 family.</text>
</comment>
<evidence type="ECO:0000313" key="17">
    <source>
        <dbReference type="Proteomes" id="UP000036403"/>
    </source>
</evidence>